<reference evidence="1 2" key="1">
    <citation type="submission" date="2020-12" db="EMBL/GenBank/DDBJ databases">
        <title>Whole genome sequences of gut porcine anaerobes.</title>
        <authorList>
            <person name="Kubasova T."/>
            <person name="Jahodarova E."/>
            <person name="Rychlik I."/>
        </authorList>
    </citation>
    <scope>NUCLEOTIDE SEQUENCE [LARGE SCALE GENOMIC DNA]</scope>
    <source>
        <strain evidence="1 2">An925</strain>
    </source>
</reference>
<keyword evidence="2" id="KW-1185">Reference proteome</keyword>
<accession>A0ABS9CI39</accession>
<dbReference type="RefSeq" id="WP_094465026.1">
    <property type="nucleotide sequence ID" value="NZ_JADYTN010000013.1"/>
</dbReference>
<comment type="caution">
    <text evidence="1">The sequence shown here is derived from an EMBL/GenBank/DDBJ whole genome shotgun (WGS) entry which is preliminary data.</text>
</comment>
<sequence>MKELFKVISQSEPTTIRKQDGSQIHKSIIVLQEIGSQYEDTFAATLLGNQGKYSKGDLVYCALRFNAREYNDSIYQDVVIKDIVKFHSTNVF</sequence>
<gene>
    <name evidence="1" type="ORF">I6E12_06910</name>
</gene>
<evidence type="ECO:0000313" key="2">
    <source>
        <dbReference type="Proteomes" id="UP001200470"/>
    </source>
</evidence>
<dbReference type="EMBL" id="JADYTN010000013">
    <property type="protein sequence ID" value="MCF2563839.1"/>
    <property type="molecule type" value="Genomic_DNA"/>
</dbReference>
<evidence type="ECO:0008006" key="3">
    <source>
        <dbReference type="Google" id="ProtNLM"/>
    </source>
</evidence>
<evidence type="ECO:0000313" key="1">
    <source>
        <dbReference type="EMBL" id="MCF2563839.1"/>
    </source>
</evidence>
<organism evidence="1 2">
    <name type="scientific">Xylanibacter brevis</name>
    <dbReference type="NCBI Taxonomy" id="83231"/>
    <lineage>
        <taxon>Bacteria</taxon>
        <taxon>Pseudomonadati</taxon>
        <taxon>Bacteroidota</taxon>
        <taxon>Bacteroidia</taxon>
        <taxon>Bacteroidales</taxon>
        <taxon>Prevotellaceae</taxon>
        <taxon>Xylanibacter</taxon>
    </lineage>
</organism>
<protein>
    <recommendedName>
        <fullName evidence="3">DUF3127 domain-containing protein</fullName>
    </recommendedName>
</protein>
<name>A0ABS9CI39_9BACT</name>
<proteinExistence type="predicted"/>
<dbReference type="Proteomes" id="UP001200470">
    <property type="component" value="Unassembled WGS sequence"/>
</dbReference>